<name>A0A5N6LVI4_9ASTR</name>
<evidence type="ECO:0000313" key="3">
    <source>
        <dbReference type="Proteomes" id="UP000326396"/>
    </source>
</evidence>
<evidence type="ECO:0000256" key="1">
    <source>
        <dbReference type="SAM" id="MobiDB-lite"/>
    </source>
</evidence>
<dbReference type="EMBL" id="SZYD01000018">
    <property type="protein sequence ID" value="KAD2805540.1"/>
    <property type="molecule type" value="Genomic_DNA"/>
</dbReference>
<gene>
    <name evidence="2" type="ORF">E3N88_38917</name>
</gene>
<reference evidence="2 3" key="1">
    <citation type="submission" date="2019-05" db="EMBL/GenBank/DDBJ databases">
        <title>Mikania micrantha, genome provides insights into the molecular mechanism of rapid growth.</title>
        <authorList>
            <person name="Liu B."/>
        </authorList>
    </citation>
    <scope>NUCLEOTIDE SEQUENCE [LARGE SCALE GENOMIC DNA]</scope>
    <source>
        <strain evidence="2">NLD-2019</strain>
        <tissue evidence="2">Leaf</tissue>
    </source>
</reference>
<accession>A0A5N6LVI4</accession>
<sequence length="203" mass="23394">MGKDVIVKSVEENVNVDDSFFNPFVIDSLEGCYLFFEILEEPNYVFKHKRQLQRKILEVIEWFFKRIGQPYSKRYPPMLPNGEKVELLDLYMFVKAVLGFKLEEKYTLDTCNNDKNEAKGKEKEPEVMEGNVMELDTNLTNIVDENIGEFADVSAAKNSAEIEDKNNQKAQETPSDSQGGSFGGNEDFFKELEDFVLIEDKEC</sequence>
<dbReference type="OrthoDB" id="1831032at2759"/>
<dbReference type="AlphaFoldDB" id="A0A5N6LVI4"/>
<feature type="region of interest" description="Disordered" evidence="1">
    <location>
        <begin position="158"/>
        <end position="186"/>
    </location>
</feature>
<comment type="caution">
    <text evidence="2">The sequence shown here is derived from an EMBL/GenBank/DDBJ whole genome shotgun (WGS) entry which is preliminary data.</text>
</comment>
<organism evidence="2 3">
    <name type="scientific">Mikania micrantha</name>
    <name type="common">bitter vine</name>
    <dbReference type="NCBI Taxonomy" id="192012"/>
    <lineage>
        <taxon>Eukaryota</taxon>
        <taxon>Viridiplantae</taxon>
        <taxon>Streptophyta</taxon>
        <taxon>Embryophyta</taxon>
        <taxon>Tracheophyta</taxon>
        <taxon>Spermatophyta</taxon>
        <taxon>Magnoliopsida</taxon>
        <taxon>eudicotyledons</taxon>
        <taxon>Gunneridae</taxon>
        <taxon>Pentapetalae</taxon>
        <taxon>asterids</taxon>
        <taxon>campanulids</taxon>
        <taxon>Asterales</taxon>
        <taxon>Asteraceae</taxon>
        <taxon>Asteroideae</taxon>
        <taxon>Heliantheae alliance</taxon>
        <taxon>Eupatorieae</taxon>
        <taxon>Mikania</taxon>
    </lineage>
</organism>
<protein>
    <submittedName>
        <fullName evidence="2">Uncharacterized protein</fullName>
    </submittedName>
</protein>
<feature type="compositionally biased region" description="Polar residues" evidence="1">
    <location>
        <begin position="168"/>
        <end position="179"/>
    </location>
</feature>
<proteinExistence type="predicted"/>
<keyword evidence="3" id="KW-1185">Reference proteome</keyword>
<evidence type="ECO:0000313" key="2">
    <source>
        <dbReference type="EMBL" id="KAD2805540.1"/>
    </source>
</evidence>
<dbReference type="Proteomes" id="UP000326396">
    <property type="component" value="Linkage Group LG8"/>
</dbReference>